<dbReference type="Pfam" id="PF01420">
    <property type="entry name" value="Methylase_S"/>
    <property type="match status" value="2"/>
</dbReference>
<proteinExistence type="inferred from homology"/>
<dbReference type="InterPro" id="IPR044946">
    <property type="entry name" value="Restrct_endonuc_typeI_TRD_sf"/>
</dbReference>
<protein>
    <submittedName>
        <fullName evidence="6">Restriction endonuclease subunit S</fullName>
    </submittedName>
</protein>
<comment type="similarity">
    <text evidence="1">Belongs to the type-I restriction system S methylase family.</text>
</comment>
<keyword evidence="2" id="KW-0680">Restriction system</keyword>
<evidence type="ECO:0000313" key="7">
    <source>
        <dbReference type="Proteomes" id="UP000307217"/>
    </source>
</evidence>
<keyword evidence="6" id="KW-0255">Endonuclease</keyword>
<dbReference type="Proteomes" id="UP000307217">
    <property type="component" value="Unassembled WGS sequence"/>
</dbReference>
<feature type="domain" description="Type I restriction modification DNA specificity" evidence="5">
    <location>
        <begin position="281"/>
        <end position="432"/>
    </location>
</feature>
<dbReference type="InterPro" id="IPR052021">
    <property type="entry name" value="Type-I_RS_S_subunit"/>
</dbReference>
<dbReference type="InterPro" id="IPR000055">
    <property type="entry name" value="Restrct_endonuc_typeI_TRD"/>
</dbReference>
<accession>A0A5S3V7P7</accession>
<name>A0A5S3V7P7_9GAMM</name>
<feature type="domain" description="Type I restriction modification DNA specificity" evidence="5">
    <location>
        <begin position="3"/>
        <end position="180"/>
    </location>
</feature>
<feature type="compositionally biased region" description="Low complexity" evidence="4">
    <location>
        <begin position="219"/>
        <end position="228"/>
    </location>
</feature>
<dbReference type="OrthoDB" id="9798929at2"/>
<dbReference type="PANTHER" id="PTHR30408:SF13">
    <property type="entry name" value="TYPE I RESTRICTION ENZYME HINDI SPECIFICITY SUBUNIT"/>
    <property type="match status" value="1"/>
</dbReference>
<dbReference type="CDD" id="cd17282">
    <property type="entry name" value="RMtype1_S_Eco16444ORF1681_TRD1-CR1_like"/>
    <property type="match status" value="1"/>
</dbReference>
<evidence type="ECO:0000256" key="4">
    <source>
        <dbReference type="SAM" id="MobiDB-lite"/>
    </source>
</evidence>
<dbReference type="SUPFAM" id="SSF116734">
    <property type="entry name" value="DNA methylase specificity domain"/>
    <property type="match status" value="2"/>
</dbReference>
<evidence type="ECO:0000256" key="2">
    <source>
        <dbReference type="ARBA" id="ARBA00022747"/>
    </source>
</evidence>
<reference evidence="6 7" key="1">
    <citation type="submission" date="2018-01" db="EMBL/GenBank/DDBJ databases">
        <authorList>
            <person name="Paulsen S."/>
            <person name="Gram L.K."/>
        </authorList>
    </citation>
    <scope>NUCLEOTIDE SEQUENCE [LARGE SCALE GENOMIC DNA]</scope>
    <source>
        <strain evidence="6 7">S3790</strain>
    </source>
</reference>
<keyword evidence="3" id="KW-0238">DNA-binding</keyword>
<dbReference type="GO" id="GO:0003677">
    <property type="term" value="F:DNA binding"/>
    <property type="evidence" value="ECO:0007669"/>
    <property type="project" value="UniProtKB-KW"/>
</dbReference>
<dbReference type="Gene3D" id="3.90.220.20">
    <property type="entry name" value="DNA methylase specificity domains"/>
    <property type="match status" value="2"/>
</dbReference>
<organism evidence="6 7">
    <name type="scientific">Pseudoalteromonas aurantia</name>
    <dbReference type="NCBI Taxonomy" id="43654"/>
    <lineage>
        <taxon>Bacteria</taxon>
        <taxon>Pseudomonadati</taxon>
        <taxon>Pseudomonadota</taxon>
        <taxon>Gammaproteobacteria</taxon>
        <taxon>Alteromonadales</taxon>
        <taxon>Pseudoalteromonadaceae</taxon>
        <taxon>Pseudoalteromonas</taxon>
    </lineage>
</organism>
<dbReference type="GO" id="GO:0004519">
    <property type="term" value="F:endonuclease activity"/>
    <property type="evidence" value="ECO:0007669"/>
    <property type="project" value="UniProtKB-KW"/>
</dbReference>
<evidence type="ECO:0000256" key="1">
    <source>
        <dbReference type="ARBA" id="ARBA00010923"/>
    </source>
</evidence>
<keyword evidence="6" id="KW-0378">Hydrolase</keyword>
<evidence type="ECO:0000256" key="3">
    <source>
        <dbReference type="ARBA" id="ARBA00023125"/>
    </source>
</evidence>
<dbReference type="RefSeq" id="WP_138592158.1">
    <property type="nucleotide sequence ID" value="NZ_PNBX01000048.1"/>
</dbReference>
<feature type="compositionally biased region" description="Basic and acidic residues" evidence="4">
    <location>
        <begin position="244"/>
        <end position="253"/>
    </location>
</feature>
<dbReference type="AlphaFoldDB" id="A0A5S3V7P7"/>
<dbReference type="GO" id="GO:0009307">
    <property type="term" value="P:DNA restriction-modification system"/>
    <property type="evidence" value="ECO:0007669"/>
    <property type="project" value="UniProtKB-KW"/>
</dbReference>
<reference evidence="7" key="2">
    <citation type="submission" date="2019-06" db="EMBL/GenBank/DDBJ databases">
        <title>Co-occurence of chitin degradation, pigmentation and bioactivity in marine Pseudoalteromonas.</title>
        <authorList>
            <person name="Sonnenschein E.C."/>
            <person name="Bech P.K."/>
        </authorList>
    </citation>
    <scope>NUCLEOTIDE SEQUENCE [LARGE SCALE GENOMIC DNA]</scope>
    <source>
        <strain evidence="7">S3790</strain>
    </source>
</reference>
<gene>
    <name evidence="6" type="ORF">CWC19_12390</name>
</gene>
<evidence type="ECO:0000259" key="5">
    <source>
        <dbReference type="Pfam" id="PF01420"/>
    </source>
</evidence>
<sequence>MASNWKKVGLNDLGEVARGKSKHRPRYAEHLYGGKYPFIQTGDIKASGGLVSTHSQTYSEAGLAQSRLWPTNTMCITIAANIAETGILTYPACFPDSVIGFIADESLCDVRFIEYRFRYLKAQLQREAIGSVQDNINLATFERLKFSIPELEEQKRIADVLYSLDNKIQLNRQTNQTLEKMAQALFKSWFVDFDPVFDNALASGMAVNDFPEALQKKALLRQQQRQQAPSASKVQQQSANGEPSADKKDEAKPLPEDIRQLFPSEFEQTDEPSIGINGWIPKGWVLSNTGDEFEIKGGSTPSTKNSDFWEGGEIHWTSPKDLSGNDSKILLDTNRKITEAGLAKITSGLLPVDTVLMSSRAPVGYLAFAKVPVAINQGYIALQCKKTLSPEYTMQFLDSVMDEIKGISGGTTFAEISKKTFRSIKLIVPSKSIVDAYSCIAKAQYDKVTENIKHSNTLTDTRDYLLPKLISGELTLPADNSKCTAATEAYPS</sequence>
<feature type="region of interest" description="Disordered" evidence="4">
    <location>
        <begin position="219"/>
        <end position="253"/>
    </location>
</feature>
<dbReference type="EMBL" id="PNBX01000048">
    <property type="protein sequence ID" value="TMO67880.1"/>
    <property type="molecule type" value="Genomic_DNA"/>
</dbReference>
<feature type="compositionally biased region" description="Polar residues" evidence="4">
    <location>
        <begin position="229"/>
        <end position="241"/>
    </location>
</feature>
<dbReference type="PANTHER" id="PTHR30408">
    <property type="entry name" value="TYPE-1 RESTRICTION ENZYME ECOKI SPECIFICITY PROTEIN"/>
    <property type="match status" value="1"/>
</dbReference>
<keyword evidence="6" id="KW-0540">Nuclease</keyword>
<comment type="caution">
    <text evidence="6">The sequence shown here is derived from an EMBL/GenBank/DDBJ whole genome shotgun (WGS) entry which is preliminary data.</text>
</comment>
<evidence type="ECO:0000313" key="6">
    <source>
        <dbReference type="EMBL" id="TMO67880.1"/>
    </source>
</evidence>